<comment type="caution">
    <text evidence="1">The sequence shown here is derived from an EMBL/GenBank/DDBJ whole genome shotgun (WGS) entry which is preliminary data.</text>
</comment>
<keyword evidence="2" id="KW-1185">Reference proteome</keyword>
<evidence type="ECO:0000313" key="2">
    <source>
        <dbReference type="Proteomes" id="UP000005277"/>
    </source>
</evidence>
<evidence type="ECO:0000313" key="1">
    <source>
        <dbReference type="EMBL" id="EGC83338.1"/>
    </source>
</evidence>
<dbReference type="OrthoDB" id="9939321at2"/>
<protein>
    <submittedName>
        <fullName evidence="1">Uncharacterized protein</fullName>
    </submittedName>
</protein>
<dbReference type="Proteomes" id="UP000005277">
    <property type="component" value="Unassembled WGS sequence"/>
</dbReference>
<gene>
    <name evidence="1" type="ORF">HMPREF9246_0267</name>
</gene>
<sequence length="160" mass="18269">MLVKHNFILNGGILQSPEYMYNESGANVNIKNHKVYINNLKTSTGGFTKDGMREKNIEISADKTYYIGFFGSVDGDIDIYKGKYKPYKTKGNFNYIELKGSEIQWPTQIRSYTGANVILESICMFEEEIGDIFIPCIEDLPKDKQALLPLEGEYKEIQPM</sequence>
<accession>F0H2A7</accession>
<reference evidence="1 2" key="1">
    <citation type="submission" date="2011-01" db="EMBL/GenBank/DDBJ databases">
        <authorList>
            <person name="Durkin A.S."/>
            <person name="Madupu R."/>
            <person name="Torralba M."/>
            <person name="Gillis M."/>
            <person name="Methe B."/>
            <person name="Sutton G."/>
            <person name="Nelson K.E."/>
        </authorList>
    </citation>
    <scope>NUCLEOTIDE SEQUENCE [LARGE SCALE GENOMIC DNA]</scope>
    <source>
        <strain evidence="1 2">ACS-025-V-Sch4</strain>
    </source>
</reference>
<dbReference type="EMBL" id="AEXN01000033">
    <property type="protein sequence ID" value="EGC83338.1"/>
    <property type="molecule type" value="Genomic_DNA"/>
</dbReference>
<dbReference type="AlphaFoldDB" id="F0H2A7"/>
<name>F0H2A7_9FIRM</name>
<proteinExistence type="predicted"/>
<dbReference type="RefSeq" id="WP_004818052.1">
    <property type="nucleotide sequence ID" value="NZ_AEXN01000033.1"/>
</dbReference>
<organism evidence="1 2">
    <name type="scientific">Anaerococcus hydrogenalis ACS-025-V-Sch4</name>
    <dbReference type="NCBI Taxonomy" id="879306"/>
    <lineage>
        <taxon>Bacteria</taxon>
        <taxon>Bacillati</taxon>
        <taxon>Bacillota</taxon>
        <taxon>Tissierellia</taxon>
        <taxon>Tissierellales</taxon>
        <taxon>Peptoniphilaceae</taxon>
        <taxon>Anaerococcus</taxon>
    </lineage>
</organism>